<sequence length="214" mass="23564">MTSRSPAKAQITRAEFDREADQSDRQGGLWRDLSVAVLRSSRHAAALSIASIALFLVMTALEFFYFQRLSGGLPSLDLRIAGFTPDDGMAWLTALGRRGGEIIIVWHYLTFDLLFPALLSLTLVSLILAFGRKLSTFRAMPTQVQALFALVLVLPYTIADYAQNFAVARLLSDFQSANPDSLAFASLLTVTKFALLAIPFFVVAVFALAGQRRR</sequence>
<organism evidence="3 4">
    <name type="scientific">Mesorhizobium hawassense</name>
    <dbReference type="NCBI Taxonomy" id="1209954"/>
    <lineage>
        <taxon>Bacteria</taxon>
        <taxon>Pseudomonadati</taxon>
        <taxon>Pseudomonadota</taxon>
        <taxon>Alphaproteobacteria</taxon>
        <taxon>Hyphomicrobiales</taxon>
        <taxon>Phyllobacteriaceae</taxon>
        <taxon>Mesorhizobium</taxon>
    </lineage>
</organism>
<name>A0A330HKG2_9HYPH</name>
<dbReference type="Proteomes" id="UP000251558">
    <property type="component" value="Unassembled WGS sequence"/>
</dbReference>
<evidence type="ECO:0000313" key="4">
    <source>
        <dbReference type="Proteomes" id="UP000251558"/>
    </source>
</evidence>
<keyword evidence="2" id="KW-0472">Membrane</keyword>
<feature type="transmembrane region" description="Helical" evidence="2">
    <location>
        <begin position="143"/>
        <end position="162"/>
    </location>
</feature>
<accession>A0A330HKG2</accession>
<evidence type="ECO:0000256" key="2">
    <source>
        <dbReference type="SAM" id="Phobius"/>
    </source>
</evidence>
<feature type="transmembrane region" description="Helical" evidence="2">
    <location>
        <begin position="182"/>
        <end position="209"/>
    </location>
</feature>
<comment type="caution">
    <text evidence="3">The sequence shown here is derived from an EMBL/GenBank/DDBJ whole genome shotgun (WGS) entry which is preliminary data.</text>
</comment>
<feature type="transmembrane region" description="Helical" evidence="2">
    <location>
        <begin position="113"/>
        <end position="131"/>
    </location>
</feature>
<gene>
    <name evidence="3" type="ORF">DPM33_23535</name>
</gene>
<feature type="region of interest" description="Disordered" evidence="1">
    <location>
        <begin position="1"/>
        <end position="20"/>
    </location>
</feature>
<keyword evidence="2" id="KW-0812">Transmembrane</keyword>
<keyword evidence="4" id="KW-1185">Reference proteome</keyword>
<evidence type="ECO:0000256" key="1">
    <source>
        <dbReference type="SAM" id="MobiDB-lite"/>
    </source>
</evidence>
<keyword evidence="2" id="KW-1133">Transmembrane helix</keyword>
<reference evidence="3 4" key="2">
    <citation type="submission" date="2018-07" db="EMBL/GenBank/DDBJ databases">
        <title>Diversity of Mesorhizobium strains in Brazil.</title>
        <authorList>
            <person name="Helene L.C.F."/>
            <person name="Dall'Agnol R."/>
            <person name="Delamuta J.R.M."/>
            <person name="Hungria M."/>
        </authorList>
    </citation>
    <scope>NUCLEOTIDE SEQUENCE [LARGE SCALE GENOMIC DNA]</scope>
    <source>
        <strain evidence="3 4">AC99b</strain>
    </source>
</reference>
<dbReference type="OrthoDB" id="8099054at2"/>
<dbReference type="AlphaFoldDB" id="A0A330HKG2"/>
<dbReference type="EMBL" id="QMBP01000012">
    <property type="protein sequence ID" value="RAZ88500.1"/>
    <property type="molecule type" value="Genomic_DNA"/>
</dbReference>
<evidence type="ECO:0000313" key="3">
    <source>
        <dbReference type="EMBL" id="RAZ88500.1"/>
    </source>
</evidence>
<proteinExistence type="predicted"/>
<feature type="transmembrane region" description="Helical" evidence="2">
    <location>
        <begin position="44"/>
        <end position="66"/>
    </location>
</feature>
<protein>
    <submittedName>
        <fullName evidence="3">Uncharacterized protein</fullName>
    </submittedName>
</protein>
<reference evidence="4" key="1">
    <citation type="submission" date="2018-06" db="EMBL/GenBank/DDBJ databases">
        <authorList>
            <person name="Helene L.C."/>
            <person name="Dall'Agnol R."/>
            <person name="Delamuta J.R."/>
            <person name="Hungria M."/>
        </authorList>
    </citation>
    <scope>NUCLEOTIDE SEQUENCE [LARGE SCALE GENOMIC DNA]</scope>
    <source>
        <strain evidence="4">AC99b</strain>
    </source>
</reference>